<dbReference type="PROSITE" id="PS51257">
    <property type="entry name" value="PROKAR_LIPOPROTEIN"/>
    <property type="match status" value="1"/>
</dbReference>
<dbReference type="PANTHER" id="PTHR46825">
    <property type="entry name" value="D-ALANYL-D-ALANINE-CARBOXYPEPTIDASE/ENDOPEPTIDASE AMPH"/>
    <property type="match status" value="1"/>
</dbReference>
<evidence type="ECO:0000313" key="4">
    <source>
        <dbReference type="Proteomes" id="UP001207930"/>
    </source>
</evidence>
<proteinExistence type="predicted"/>
<accession>A0ABT3FRH2</accession>
<evidence type="ECO:0000256" key="1">
    <source>
        <dbReference type="SAM" id="SignalP"/>
    </source>
</evidence>
<dbReference type="Pfam" id="PF00144">
    <property type="entry name" value="Beta-lactamase"/>
    <property type="match status" value="1"/>
</dbReference>
<dbReference type="EMBL" id="JAPDDS010000006">
    <property type="protein sequence ID" value="MCW1885565.1"/>
    <property type="molecule type" value="Genomic_DNA"/>
</dbReference>
<protein>
    <submittedName>
        <fullName evidence="3">Beta-lactamase family protein</fullName>
    </submittedName>
</protein>
<sequence>MKRKSLLRMFQWLSTLALASCGLHRDEASAMRSLQAPAFFIATAGEDSAPEIRVAGHADWEEAEPATADMHFRIGSVTKLFVGTLVLILHDEGKLDVDAPISHHVKGVPGGDKITLKQLANHTSGLPNSISSREFQQAITDDPARVWTAGEILKFAFAQQPSFEPGTSWEYSNTNTVLLAMAAEEATGKTWAVLLEEKIFRPLGMKHTGVPAKGELPDPHPRGYRHGRPGRPIGYGKVRFDVSGYNASWANAAGDLHSTIGDLQRAVVPLCRGSLLREESRRLLHEWQETGTRGYRYGFCIESWDGLIGHRGDVPGYQAVIAVDEKSGRSFGIAANLSNTSGGKSPASELLRWLSR</sequence>
<comment type="caution">
    <text evidence="3">The sequence shown here is derived from an EMBL/GenBank/DDBJ whole genome shotgun (WGS) entry which is preliminary data.</text>
</comment>
<dbReference type="PANTHER" id="PTHR46825:SF7">
    <property type="entry name" value="D-ALANYL-D-ALANINE CARBOXYPEPTIDASE"/>
    <property type="match status" value="1"/>
</dbReference>
<dbReference type="InterPro" id="IPR050491">
    <property type="entry name" value="AmpC-like"/>
</dbReference>
<dbReference type="InterPro" id="IPR012338">
    <property type="entry name" value="Beta-lactam/transpept-like"/>
</dbReference>
<keyword evidence="4" id="KW-1185">Reference proteome</keyword>
<feature type="signal peptide" evidence="1">
    <location>
        <begin position="1"/>
        <end position="19"/>
    </location>
</feature>
<dbReference type="InterPro" id="IPR001466">
    <property type="entry name" value="Beta-lactam-related"/>
</dbReference>
<dbReference type="Gene3D" id="3.40.710.10">
    <property type="entry name" value="DD-peptidase/beta-lactamase superfamily"/>
    <property type="match status" value="1"/>
</dbReference>
<dbReference type="SUPFAM" id="SSF56601">
    <property type="entry name" value="beta-lactamase/transpeptidase-like"/>
    <property type="match status" value="1"/>
</dbReference>
<feature type="chain" id="PRO_5047372294" evidence="1">
    <location>
        <begin position="20"/>
        <end position="356"/>
    </location>
</feature>
<evidence type="ECO:0000313" key="3">
    <source>
        <dbReference type="EMBL" id="MCW1885565.1"/>
    </source>
</evidence>
<organism evidence="3 4">
    <name type="scientific">Luteolibacter flavescens</name>
    <dbReference type="NCBI Taxonomy" id="1859460"/>
    <lineage>
        <taxon>Bacteria</taxon>
        <taxon>Pseudomonadati</taxon>
        <taxon>Verrucomicrobiota</taxon>
        <taxon>Verrucomicrobiia</taxon>
        <taxon>Verrucomicrobiales</taxon>
        <taxon>Verrucomicrobiaceae</taxon>
        <taxon>Luteolibacter</taxon>
    </lineage>
</organism>
<keyword evidence="1" id="KW-0732">Signal</keyword>
<name>A0ABT3FRH2_9BACT</name>
<dbReference type="RefSeq" id="WP_264501520.1">
    <property type="nucleotide sequence ID" value="NZ_JAPDDS010000006.1"/>
</dbReference>
<gene>
    <name evidence="3" type="ORF">OKA04_12570</name>
</gene>
<dbReference type="Proteomes" id="UP001207930">
    <property type="component" value="Unassembled WGS sequence"/>
</dbReference>
<feature type="domain" description="Beta-lactamase-related" evidence="2">
    <location>
        <begin position="53"/>
        <end position="340"/>
    </location>
</feature>
<reference evidence="3 4" key="1">
    <citation type="submission" date="2022-10" db="EMBL/GenBank/DDBJ databases">
        <title>Luteolibacter flavescens strain MCCC 1K03193, whole genome shotgun sequencing project.</title>
        <authorList>
            <person name="Zhao G."/>
            <person name="Shen L."/>
        </authorList>
    </citation>
    <scope>NUCLEOTIDE SEQUENCE [LARGE SCALE GENOMIC DNA]</scope>
    <source>
        <strain evidence="3 4">MCCC 1K03193</strain>
    </source>
</reference>
<evidence type="ECO:0000259" key="2">
    <source>
        <dbReference type="Pfam" id="PF00144"/>
    </source>
</evidence>